<name>A0A1Y0IN53_9BACL</name>
<evidence type="ECO:0000256" key="11">
    <source>
        <dbReference type="ARBA" id="ARBA00038000"/>
    </source>
</evidence>
<evidence type="ECO:0000256" key="4">
    <source>
        <dbReference type="ARBA" id="ARBA00022741"/>
    </source>
</evidence>
<dbReference type="GO" id="GO:0005524">
    <property type="term" value="F:ATP binding"/>
    <property type="evidence" value="ECO:0007669"/>
    <property type="project" value="UniProtKB-KW"/>
</dbReference>
<dbReference type="InterPro" id="IPR003593">
    <property type="entry name" value="AAA+_ATPase"/>
</dbReference>
<evidence type="ECO:0000259" key="14">
    <source>
        <dbReference type="PROSITE" id="PS50893"/>
    </source>
</evidence>
<dbReference type="GO" id="GO:0004518">
    <property type="term" value="F:nuclease activity"/>
    <property type="evidence" value="ECO:0007669"/>
    <property type="project" value="UniProtKB-KW"/>
</dbReference>
<protein>
    <recommendedName>
        <fullName evidence="12">UvrABC system protein A</fullName>
    </recommendedName>
    <alternativeName>
        <fullName evidence="13">Excinuclease ABC subunit A</fullName>
    </alternativeName>
</protein>
<evidence type="ECO:0000256" key="8">
    <source>
        <dbReference type="ARBA" id="ARBA00022881"/>
    </source>
</evidence>
<evidence type="ECO:0000256" key="10">
    <source>
        <dbReference type="ARBA" id="ARBA00023204"/>
    </source>
</evidence>
<keyword evidence="10" id="KW-0234">DNA repair</keyword>
<evidence type="ECO:0000313" key="15">
    <source>
        <dbReference type="EMBL" id="ARU60774.1"/>
    </source>
</evidence>
<keyword evidence="6" id="KW-0228">DNA excision</keyword>
<evidence type="ECO:0000256" key="13">
    <source>
        <dbReference type="ARBA" id="ARBA00042156"/>
    </source>
</evidence>
<sequence>MNQGYIEITNARENNLKNVSLQIPKGKITIFTGVSGSGKSSIVFDTIAQEAGRQLNETYSSFVRTFLPRYSRPEADEIRNLSTAMVVDQKRLGGNARSTLGTVTDINSLFRLLFSRFGTPQIGYSNAFSFNDPQGMCPKCEGIGRIITLRTEAALDMDKSLNEGAILLPGFAPGSWQWKLYGESGFFDNDKQIKDYTAEELQQLLHAEPQKVTVSYRDTDMNTIYEGLAVRFMRLNVNSDKDTTKAAAKKLSEFTTTSRCPACEGKRYHEKALSSKVMGYSIFDLTDMQLDKLIDVMLQIDTPAAKPVVDGIVERLRNLCEIGLGYMSLTRETTTLSGGESQRVKMVKHLSGSLTGLMYIFDEPSTGLHPRDVYRLNELLVKLRDKGNTVLVVEHDPDVIQVADHIVDVGPRAGSGGGEIMYSGSYEGLLASDTLTGQYLSRHAEINAAPRPVSEFFESSKSSLHNLKNVSLRVPKGVFTAITGVAGSGKSTLVNEVFAKDFPEAIRIDQTQVHANIRSNPATYSDIMNAIRKAFAAANGVEAGLFSANSEGGCEGCGGTGMIELNMSFMDKMEIVCSECNGSRFKQDVLQYLYKGKNIVDVMEMTIAEALEFFETKDILGKLKSLETVGLGYLTLGQPLSTLSGGECQRLKLGKELNKKGNVYILDEPTTGLHMSDVSNILRIIEKLVEKGNTVIVIEHNLDVVRNSDWIVDLGPNGGTGGGEILYEGPPADILKCERSVTARYL</sequence>
<feature type="domain" description="ABC transporter" evidence="14">
    <location>
        <begin position="451"/>
        <end position="739"/>
    </location>
</feature>
<dbReference type="InterPro" id="IPR003439">
    <property type="entry name" value="ABC_transporter-like_ATP-bd"/>
</dbReference>
<evidence type="ECO:0000256" key="7">
    <source>
        <dbReference type="ARBA" id="ARBA00022840"/>
    </source>
</evidence>
<evidence type="ECO:0000256" key="1">
    <source>
        <dbReference type="ARBA" id="ARBA00004496"/>
    </source>
</evidence>
<dbReference type="KEGG" id="tum:CBW65_06475"/>
<dbReference type="GO" id="GO:0006281">
    <property type="term" value="P:DNA repair"/>
    <property type="evidence" value="ECO:0007669"/>
    <property type="project" value="UniProtKB-KW"/>
</dbReference>
<dbReference type="GO" id="GO:0003677">
    <property type="term" value="F:DNA binding"/>
    <property type="evidence" value="ECO:0007669"/>
    <property type="project" value="UniProtKB-KW"/>
</dbReference>
<keyword evidence="8" id="KW-0267">Excision nuclease</keyword>
<dbReference type="Proteomes" id="UP000195437">
    <property type="component" value="Chromosome"/>
</dbReference>
<dbReference type="EMBL" id="CP021434">
    <property type="protein sequence ID" value="ARU60774.1"/>
    <property type="molecule type" value="Genomic_DNA"/>
</dbReference>
<dbReference type="InterPro" id="IPR017871">
    <property type="entry name" value="ABC_transporter-like_CS"/>
</dbReference>
<keyword evidence="3" id="KW-0677">Repeat</keyword>
<evidence type="ECO:0000256" key="6">
    <source>
        <dbReference type="ARBA" id="ARBA00022769"/>
    </source>
</evidence>
<accession>A0A1Y0IN53</accession>
<dbReference type="PANTHER" id="PTHR43152:SF3">
    <property type="entry name" value="UVRABC SYSTEM PROTEIN A"/>
    <property type="match status" value="1"/>
</dbReference>
<organism evidence="15 16">
    <name type="scientific">Tumebacillus avium</name>
    <dbReference type="NCBI Taxonomy" id="1903704"/>
    <lineage>
        <taxon>Bacteria</taxon>
        <taxon>Bacillati</taxon>
        <taxon>Bacillota</taxon>
        <taxon>Bacilli</taxon>
        <taxon>Bacillales</taxon>
        <taxon>Alicyclobacillaceae</taxon>
        <taxon>Tumebacillus</taxon>
    </lineage>
</organism>
<dbReference type="CDD" id="cd03270">
    <property type="entry name" value="ABC_UvrA_I"/>
    <property type="match status" value="1"/>
</dbReference>
<dbReference type="Gene3D" id="3.40.50.300">
    <property type="entry name" value="P-loop containing nucleotide triphosphate hydrolases"/>
    <property type="match status" value="2"/>
</dbReference>
<evidence type="ECO:0000256" key="3">
    <source>
        <dbReference type="ARBA" id="ARBA00022737"/>
    </source>
</evidence>
<keyword evidence="5" id="KW-0227">DNA damage</keyword>
<dbReference type="InterPro" id="IPR027417">
    <property type="entry name" value="P-loop_NTPase"/>
</dbReference>
<evidence type="ECO:0000256" key="9">
    <source>
        <dbReference type="ARBA" id="ARBA00023125"/>
    </source>
</evidence>
<evidence type="ECO:0000256" key="12">
    <source>
        <dbReference type="ARBA" id="ARBA00039316"/>
    </source>
</evidence>
<feature type="domain" description="ABC transporter" evidence="14">
    <location>
        <begin position="1"/>
        <end position="436"/>
    </location>
</feature>
<dbReference type="PROSITE" id="PS50893">
    <property type="entry name" value="ABC_TRANSPORTER_2"/>
    <property type="match status" value="2"/>
</dbReference>
<reference evidence="16" key="1">
    <citation type="submission" date="2017-05" db="EMBL/GenBank/DDBJ databases">
        <authorList>
            <person name="Sung H."/>
        </authorList>
    </citation>
    <scope>NUCLEOTIDE SEQUENCE [LARGE SCALE GENOMIC DNA]</scope>
    <source>
        <strain evidence="16">AR23208</strain>
    </source>
</reference>
<dbReference type="RefSeq" id="WP_087456164.1">
    <property type="nucleotide sequence ID" value="NZ_CP021434.1"/>
</dbReference>
<proteinExistence type="inferred from homology"/>
<dbReference type="Gene3D" id="1.10.8.280">
    <property type="entry name" value="ABC transporter ATPase domain-like"/>
    <property type="match status" value="1"/>
</dbReference>
<dbReference type="GO" id="GO:0016887">
    <property type="term" value="F:ATP hydrolysis activity"/>
    <property type="evidence" value="ECO:0007669"/>
    <property type="project" value="InterPro"/>
</dbReference>
<keyword evidence="9" id="KW-0238">DNA-binding</keyword>
<evidence type="ECO:0000256" key="5">
    <source>
        <dbReference type="ARBA" id="ARBA00022763"/>
    </source>
</evidence>
<comment type="subcellular location">
    <subcellularLocation>
        <location evidence="1">Cytoplasm</location>
    </subcellularLocation>
</comment>
<dbReference type="Pfam" id="PF00005">
    <property type="entry name" value="ABC_tran"/>
    <property type="match status" value="1"/>
</dbReference>
<dbReference type="PANTHER" id="PTHR43152">
    <property type="entry name" value="UVRABC SYSTEM PROTEIN A"/>
    <property type="match status" value="1"/>
</dbReference>
<dbReference type="SUPFAM" id="SSF52540">
    <property type="entry name" value="P-loop containing nucleoside triphosphate hydrolases"/>
    <property type="match status" value="2"/>
</dbReference>
<dbReference type="Gene3D" id="1.20.1580.10">
    <property type="entry name" value="ABC transporter ATPase like domain"/>
    <property type="match status" value="2"/>
</dbReference>
<dbReference type="OrthoDB" id="9809851at2"/>
<keyword evidence="2" id="KW-0963">Cytoplasm</keyword>
<comment type="similarity">
    <text evidence="11">Belongs to the ABC transporter superfamily. UvrA family.</text>
</comment>
<gene>
    <name evidence="15" type="ORF">CBW65_06475</name>
</gene>
<keyword evidence="7" id="KW-0067">ATP-binding</keyword>
<dbReference type="PROSITE" id="PS00211">
    <property type="entry name" value="ABC_TRANSPORTER_1"/>
    <property type="match status" value="1"/>
</dbReference>
<dbReference type="GO" id="GO:0005737">
    <property type="term" value="C:cytoplasm"/>
    <property type="evidence" value="ECO:0007669"/>
    <property type="project" value="UniProtKB-SubCell"/>
</dbReference>
<evidence type="ECO:0000256" key="2">
    <source>
        <dbReference type="ARBA" id="ARBA00022490"/>
    </source>
</evidence>
<evidence type="ECO:0000313" key="16">
    <source>
        <dbReference type="Proteomes" id="UP000195437"/>
    </source>
</evidence>
<keyword evidence="4" id="KW-0547">Nucleotide-binding</keyword>
<dbReference type="AlphaFoldDB" id="A0A1Y0IN53"/>
<keyword evidence="16" id="KW-1185">Reference proteome</keyword>
<dbReference type="SMART" id="SM00382">
    <property type="entry name" value="AAA"/>
    <property type="match status" value="2"/>
</dbReference>